<sequence length="618" mass="69781">MFLSGALEPQNILNELGPKISARTAELCAKQIPEFTNNEKGELIISGWTTNPAAINLGRQVLEDCVVYAMRVISIIDAIEFAEQNKRKGKKNIQEAADIEMADLAGGNSSKMQSIIDKAVARAIKGKDKVTNKVSTFAFGDVLAFSYGKASSSQSVDCKLTFSLEAEQEENILFLQKGEGSYGETVYSATHGRQEGQSHQWGKASQVVQEGARQRQGQGQEKVLQLTGYRYGEPQTLPDWLLTVPFTQAVELVILNTPVDIINAAQFKNYVHSSPGVNLPDKIAFQLSVGLRYMYHQPLNKKLILESWHDFQRRLRWRIFHSFGKNDNSNYDPDYDLRAPSENTPPYLPQYLELGLVKGRIFVNNTISKIPDETPKDYYKPLTPSAKQIKEFLISNNYIVTMTDKNLGLAVSERTWIITKCLDILNNKKDYTPLSSIDKQRILDKKCSDMKYISALAQEIHELKWSAIPKDLPNFLGSKVTEVGGKHVVPTFYGIPKIHKQPVKMRPIIPCHSAIMNPAAKYVSKQLKPLIEGSPTIIHGSKDLAIKLSKLSLTPGRHWYIVTGDVVAFYPNIPLNKCLDIVYNMWYYHVYDDYGPDYDSPINRKIQDLFKRCLYVGY</sequence>
<evidence type="ECO:0000313" key="1">
    <source>
        <dbReference type="EMBL" id="PAV15539.1"/>
    </source>
</evidence>
<accession>A0A286U7N3</accession>
<dbReference type="EMBL" id="NBII01000010">
    <property type="protein sequence ID" value="PAV15539.1"/>
    <property type="molecule type" value="Genomic_DNA"/>
</dbReference>
<name>A0A286U7N3_9AGAM</name>
<proteinExistence type="predicted"/>
<dbReference type="STRING" id="2282107.A0A286U7N3"/>
<keyword evidence="1" id="KW-0548">Nucleotidyltransferase</keyword>
<comment type="caution">
    <text evidence="1">The sequence shown here is derived from an EMBL/GenBank/DDBJ whole genome shotgun (WGS) entry which is preliminary data.</text>
</comment>
<organism evidence="1 2">
    <name type="scientific">Pyrrhoderma noxium</name>
    <dbReference type="NCBI Taxonomy" id="2282107"/>
    <lineage>
        <taxon>Eukaryota</taxon>
        <taxon>Fungi</taxon>
        <taxon>Dikarya</taxon>
        <taxon>Basidiomycota</taxon>
        <taxon>Agaricomycotina</taxon>
        <taxon>Agaricomycetes</taxon>
        <taxon>Hymenochaetales</taxon>
        <taxon>Hymenochaetaceae</taxon>
        <taxon>Pyrrhoderma</taxon>
    </lineage>
</organism>
<dbReference type="GO" id="GO:0003964">
    <property type="term" value="F:RNA-directed DNA polymerase activity"/>
    <property type="evidence" value="ECO:0007669"/>
    <property type="project" value="UniProtKB-KW"/>
</dbReference>
<gene>
    <name evidence="1" type="ORF">PNOK_0930300</name>
</gene>
<dbReference type="AlphaFoldDB" id="A0A286U7N3"/>
<keyword evidence="2" id="KW-1185">Reference proteome</keyword>
<dbReference type="PANTHER" id="PTHR21301">
    <property type="entry name" value="REVERSE TRANSCRIPTASE"/>
    <property type="match status" value="1"/>
</dbReference>
<dbReference type="PANTHER" id="PTHR21301:SF11">
    <property type="entry name" value="GIY-YIG DOMAIN-CONTAINING PROTEIN"/>
    <property type="match status" value="1"/>
</dbReference>
<dbReference type="Proteomes" id="UP000217199">
    <property type="component" value="Unassembled WGS sequence"/>
</dbReference>
<reference evidence="1 2" key="1">
    <citation type="journal article" date="2017" name="Mol. Ecol.">
        <title>Comparative and population genomic landscape of Phellinus noxius: A hypervariable fungus causing root rot in trees.</title>
        <authorList>
            <person name="Chung C.L."/>
            <person name="Lee T.J."/>
            <person name="Akiba M."/>
            <person name="Lee H.H."/>
            <person name="Kuo T.H."/>
            <person name="Liu D."/>
            <person name="Ke H.M."/>
            <person name="Yokoi T."/>
            <person name="Roa M.B."/>
            <person name="Lu M.J."/>
            <person name="Chang Y.Y."/>
            <person name="Ann P.J."/>
            <person name="Tsai J.N."/>
            <person name="Chen C.Y."/>
            <person name="Tzean S.S."/>
            <person name="Ota Y."/>
            <person name="Hattori T."/>
            <person name="Sahashi N."/>
            <person name="Liou R.F."/>
            <person name="Kikuchi T."/>
            <person name="Tsai I.J."/>
        </authorList>
    </citation>
    <scope>NUCLEOTIDE SEQUENCE [LARGE SCALE GENOMIC DNA]</scope>
    <source>
        <strain evidence="1 2">FFPRI411160</strain>
    </source>
</reference>
<keyword evidence="1" id="KW-0695">RNA-directed DNA polymerase</keyword>
<protein>
    <submittedName>
        <fullName evidence="1">Reverse transcriptase</fullName>
    </submittedName>
</protein>
<dbReference type="InParanoid" id="A0A286U7N3"/>
<evidence type="ECO:0000313" key="2">
    <source>
        <dbReference type="Proteomes" id="UP000217199"/>
    </source>
</evidence>
<keyword evidence="1" id="KW-0808">Transferase</keyword>
<dbReference type="OrthoDB" id="3039717at2759"/>